<dbReference type="Proteomes" id="UP000176786">
    <property type="component" value="Unassembled WGS sequence"/>
</dbReference>
<name>A0A1F5P8S3_9BACT</name>
<gene>
    <name evidence="2" type="ORF">A3J48_02460</name>
</gene>
<dbReference type="AlphaFoldDB" id="A0A1F5P8S3"/>
<dbReference type="EMBL" id="MFES01000003">
    <property type="protein sequence ID" value="OGE86337.1"/>
    <property type="molecule type" value="Genomic_DNA"/>
</dbReference>
<dbReference type="InterPro" id="IPR025178">
    <property type="entry name" value="Lnb_N"/>
</dbReference>
<dbReference type="STRING" id="1817832.A3J48_02460"/>
<accession>A0A1F5P8S3</accession>
<organism evidence="2 3">
    <name type="scientific">Candidatus Doudnabacteria bacterium RIFCSPHIGHO2_02_FULL_46_11</name>
    <dbReference type="NCBI Taxonomy" id="1817832"/>
    <lineage>
        <taxon>Bacteria</taxon>
        <taxon>Candidatus Doudnaibacteriota</taxon>
    </lineage>
</organism>
<proteinExistence type="predicted"/>
<dbReference type="Pfam" id="PF13387">
    <property type="entry name" value="Lnb_N"/>
    <property type="match status" value="1"/>
</dbReference>
<evidence type="ECO:0000259" key="1">
    <source>
        <dbReference type="Pfam" id="PF13387"/>
    </source>
</evidence>
<evidence type="ECO:0000313" key="2">
    <source>
        <dbReference type="EMBL" id="OGE86337.1"/>
    </source>
</evidence>
<comment type="caution">
    <text evidence="2">The sequence shown here is derived from an EMBL/GenBank/DDBJ whole genome shotgun (WGS) entry which is preliminary data.</text>
</comment>
<feature type="domain" description="Lnb N-terminal periplasmic" evidence="1">
    <location>
        <begin position="64"/>
        <end position="217"/>
    </location>
</feature>
<sequence length="267" mass="31062">MYLKILVLAALLVMVGFLFKKPSNDRDWNTDQAVLPYAEINGDLASIHNIRNFTYTSADDYIPAYYDKTFDLSKLEKVYFIVEPFGDSQYAGHTFLSFEFSGNQFVSISIEIRKEKGEKYSPFKGLFKQYELMYVIADERDVVKLRTNYRKDRVYIYPVKTTPEKIRSVFLDMIGRTNQLRDKPEFYNTLTNNCSNNIVEHVNKIAPKRVPFSLKYVFPARADELAYSLGLIDTDLPFLEAKAKYLVTDKALQYADDPEFSVKIRED</sequence>
<reference evidence="2 3" key="1">
    <citation type="journal article" date="2016" name="Nat. Commun.">
        <title>Thousands of microbial genomes shed light on interconnected biogeochemical processes in an aquifer system.</title>
        <authorList>
            <person name="Anantharaman K."/>
            <person name="Brown C.T."/>
            <person name="Hug L.A."/>
            <person name="Sharon I."/>
            <person name="Castelle C.J."/>
            <person name="Probst A.J."/>
            <person name="Thomas B.C."/>
            <person name="Singh A."/>
            <person name="Wilkins M.J."/>
            <person name="Karaoz U."/>
            <person name="Brodie E.L."/>
            <person name="Williams K.H."/>
            <person name="Hubbard S.S."/>
            <person name="Banfield J.F."/>
        </authorList>
    </citation>
    <scope>NUCLEOTIDE SEQUENCE [LARGE SCALE GENOMIC DNA]</scope>
</reference>
<protein>
    <recommendedName>
        <fullName evidence="1">Lnb N-terminal periplasmic domain-containing protein</fullName>
    </recommendedName>
</protein>
<evidence type="ECO:0000313" key="3">
    <source>
        <dbReference type="Proteomes" id="UP000176786"/>
    </source>
</evidence>